<sequence length="227" mass="25304">MQWVTPDDQPKPSALSSQAHHRGQRGRRKRASILTVIKLLRMVVFLLVLSAEVYLIVVLGDRFRPVNHFSYFTVLSNVFAACVALLGVFRPVSPQIRGAAVLYMTTTGIVYAVLLQGVDVQTPAYANWVLHVVVPILVVVEWLLAPERTTRVWIWLSFPLAYLIYTLVRGPIVGWYPYPFLDPRPRGYMDVALTCVSVAVILGALAFFVSWAGTKLAQKNSAVLSHG</sequence>
<feature type="transmembrane region" description="Helical" evidence="2">
    <location>
        <begin position="188"/>
        <end position="209"/>
    </location>
</feature>
<evidence type="ECO:0000313" key="3">
    <source>
        <dbReference type="EMBL" id="PWK80908.1"/>
    </source>
</evidence>
<name>A0A316HRI3_9PSEU</name>
<keyword evidence="2" id="KW-0812">Transmembrane</keyword>
<dbReference type="EMBL" id="QGHB01000021">
    <property type="protein sequence ID" value="PWK80908.1"/>
    <property type="molecule type" value="Genomic_DNA"/>
</dbReference>
<evidence type="ECO:0008006" key="5">
    <source>
        <dbReference type="Google" id="ProtNLM"/>
    </source>
</evidence>
<proteinExistence type="predicted"/>
<feature type="region of interest" description="Disordered" evidence="1">
    <location>
        <begin position="1"/>
        <end position="26"/>
    </location>
</feature>
<evidence type="ECO:0000256" key="2">
    <source>
        <dbReference type="SAM" id="Phobius"/>
    </source>
</evidence>
<dbReference type="InterPro" id="IPR049713">
    <property type="entry name" value="Pr6Pr-like"/>
</dbReference>
<feature type="transmembrane region" description="Helical" evidence="2">
    <location>
        <begin position="69"/>
        <end position="89"/>
    </location>
</feature>
<feature type="transmembrane region" description="Helical" evidence="2">
    <location>
        <begin position="31"/>
        <end position="57"/>
    </location>
</feature>
<comment type="caution">
    <text evidence="3">The sequence shown here is derived from an EMBL/GenBank/DDBJ whole genome shotgun (WGS) entry which is preliminary data.</text>
</comment>
<keyword evidence="2" id="KW-0472">Membrane</keyword>
<protein>
    <recommendedName>
        <fullName evidence="5">Integral membrane protein</fullName>
    </recommendedName>
</protein>
<feature type="transmembrane region" description="Helical" evidence="2">
    <location>
        <begin position="152"/>
        <end position="168"/>
    </location>
</feature>
<reference evidence="3 4" key="1">
    <citation type="submission" date="2018-05" db="EMBL/GenBank/DDBJ databases">
        <title>Genomic Encyclopedia of Type Strains, Phase IV (KMG-IV): sequencing the most valuable type-strain genomes for metagenomic binning, comparative biology and taxonomic classification.</title>
        <authorList>
            <person name="Goeker M."/>
        </authorList>
    </citation>
    <scope>NUCLEOTIDE SEQUENCE [LARGE SCALE GENOMIC DNA]</scope>
    <source>
        <strain evidence="3 4">DSM 45480</strain>
    </source>
</reference>
<evidence type="ECO:0000313" key="4">
    <source>
        <dbReference type="Proteomes" id="UP000246005"/>
    </source>
</evidence>
<dbReference type="AlphaFoldDB" id="A0A316HRI3"/>
<feature type="transmembrane region" description="Helical" evidence="2">
    <location>
        <begin position="101"/>
        <end position="118"/>
    </location>
</feature>
<organism evidence="3 4">
    <name type="scientific">Lentzea atacamensis</name>
    <dbReference type="NCBI Taxonomy" id="531938"/>
    <lineage>
        <taxon>Bacteria</taxon>
        <taxon>Bacillati</taxon>
        <taxon>Actinomycetota</taxon>
        <taxon>Actinomycetes</taxon>
        <taxon>Pseudonocardiales</taxon>
        <taxon>Pseudonocardiaceae</taxon>
        <taxon>Lentzea</taxon>
    </lineage>
</organism>
<keyword evidence="2" id="KW-1133">Transmembrane helix</keyword>
<evidence type="ECO:0000256" key="1">
    <source>
        <dbReference type="SAM" id="MobiDB-lite"/>
    </source>
</evidence>
<feature type="transmembrane region" description="Helical" evidence="2">
    <location>
        <begin position="124"/>
        <end position="145"/>
    </location>
</feature>
<dbReference type="Proteomes" id="UP000246005">
    <property type="component" value="Unassembled WGS sequence"/>
</dbReference>
<gene>
    <name evidence="3" type="ORF">C8D88_12178</name>
</gene>
<dbReference type="NCBIfam" id="NF038065">
    <property type="entry name" value="Pr6Pr"/>
    <property type="match status" value="1"/>
</dbReference>
<accession>A0A316HRI3</accession>